<evidence type="ECO:0000256" key="7">
    <source>
        <dbReference type="RuleBase" id="RU000640"/>
    </source>
</evidence>
<dbReference type="FunFam" id="2.30.22.10:FF:000001">
    <property type="entry name" value="Protein GrpE"/>
    <property type="match status" value="1"/>
</dbReference>
<evidence type="ECO:0000256" key="1">
    <source>
        <dbReference type="ARBA" id="ARBA00004496"/>
    </source>
</evidence>
<evidence type="ECO:0000256" key="2">
    <source>
        <dbReference type="ARBA" id="ARBA00009054"/>
    </source>
</evidence>
<dbReference type="SUPFAM" id="SSF58014">
    <property type="entry name" value="Coiled-coil domain of nucleotide exchange factor GrpE"/>
    <property type="match status" value="1"/>
</dbReference>
<keyword evidence="6 7" id="KW-0143">Chaperone</keyword>
<protein>
    <recommendedName>
        <fullName evidence="7">GrpE protein homolog</fullName>
    </recommendedName>
</protein>
<dbReference type="Gene3D" id="3.90.20.20">
    <property type="match status" value="1"/>
</dbReference>
<dbReference type="PANTHER" id="PTHR21237">
    <property type="entry name" value="GRPE PROTEIN"/>
    <property type="match status" value="1"/>
</dbReference>
<dbReference type="EMBL" id="KZ155780">
    <property type="protein sequence ID" value="OUS46990.1"/>
    <property type="molecule type" value="Genomic_DNA"/>
</dbReference>
<keyword evidence="4" id="KW-0963">Cytoplasm</keyword>
<dbReference type="PRINTS" id="PR00773">
    <property type="entry name" value="GRPEPROTEIN"/>
</dbReference>
<evidence type="ECO:0000256" key="8">
    <source>
        <dbReference type="RuleBase" id="RU004478"/>
    </source>
</evidence>
<gene>
    <name evidence="10" type="ORF">BE221DRAFT_191515</name>
</gene>
<reference evidence="10" key="1">
    <citation type="submission" date="2017-04" db="EMBL/GenBank/DDBJ databases">
        <title>Population genomics of picophytoplankton unveils novel chromosome hypervariability.</title>
        <authorList>
            <consortium name="DOE Joint Genome Institute"/>
            <person name="Blanc-Mathieu R."/>
            <person name="Krasovec M."/>
            <person name="Hebrard M."/>
            <person name="Yau S."/>
            <person name="Desgranges E."/>
            <person name="Martin J."/>
            <person name="Schackwitz W."/>
            <person name="Kuo A."/>
            <person name="Salin G."/>
            <person name="Donnadieu C."/>
            <person name="Desdevises Y."/>
            <person name="Sanchez-Ferandin S."/>
            <person name="Moreau H."/>
            <person name="Rivals E."/>
            <person name="Grigoriev I.V."/>
            <person name="Grimsley N."/>
            <person name="Eyre-Walker A."/>
            <person name="Piganeau G."/>
        </authorList>
    </citation>
    <scope>NUCLEOTIDE SEQUENCE [LARGE SCALE GENOMIC DNA]</scope>
    <source>
        <strain evidence="10">RCC 1115</strain>
    </source>
</reference>
<dbReference type="InterPro" id="IPR013805">
    <property type="entry name" value="GrpE_CC"/>
</dbReference>
<dbReference type="eggNOG" id="KOG3003">
    <property type="taxonomic scope" value="Eukaryota"/>
</dbReference>
<evidence type="ECO:0000256" key="4">
    <source>
        <dbReference type="ARBA" id="ARBA00022490"/>
    </source>
</evidence>
<dbReference type="GO" id="GO:0006457">
    <property type="term" value="P:protein folding"/>
    <property type="evidence" value="ECO:0007669"/>
    <property type="project" value="InterPro"/>
</dbReference>
<dbReference type="Pfam" id="PF01025">
    <property type="entry name" value="GrpE"/>
    <property type="match status" value="1"/>
</dbReference>
<proteinExistence type="inferred from homology"/>
<feature type="region of interest" description="Disordered" evidence="9">
    <location>
        <begin position="19"/>
        <end position="67"/>
    </location>
</feature>
<feature type="compositionally biased region" description="Basic residues" evidence="9">
    <location>
        <begin position="27"/>
        <end position="42"/>
    </location>
</feature>
<dbReference type="PROSITE" id="PS01071">
    <property type="entry name" value="GRPE"/>
    <property type="match status" value="1"/>
</dbReference>
<dbReference type="Proteomes" id="UP000195557">
    <property type="component" value="Unassembled WGS sequence"/>
</dbReference>
<feature type="compositionally biased region" description="Acidic residues" evidence="9">
    <location>
        <begin position="54"/>
        <end position="67"/>
    </location>
</feature>
<evidence type="ECO:0000313" key="10">
    <source>
        <dbReference type="EMBL" id="OUS46990.1"/>
    </source>
</evidence>
<name>A0A1Y5IBL7_OSTTA</name>
<sequence>MALGTMTWARTTLARGTGAGTTVAVRGRGRAHARSTRGRGPRARVAPVARSSEEEGETAEAVDANDEDEDIVDVEETIESEAHGEESELSKLLGQLDVVVGDNAEAREILALLKTEMGDANAKMVGMEDQVGAMKDQYLRLNADFDNFRKRTAKEKADAANTAKGAFVKAMLPVLDNFDLAEKNIKGNNEGEEKILTGYQNIVKQMYEIFESQGLVTVPGVGEKFDPMDHEAIMREETDEVEEETIIEEFRKGYKIGDSLIRPSMVKVSTKP</sequence>
<comment type="similarity">
    <text evidence="2 8">Belongs to the GrpE family.</text>
</comment>
<evidence type="ECO:0000256" key="3">
    <source>
        <dbReference type="ARBA" id="ARBA00011738"/>
    </source>
</evidence>
<dbReference type="CDD" id="cd00446">
    <property type="entry name" value="GrpE"/>
    <property type="match status" value="1"/>
</dbReference>
<organism evidence="10">
    <name type="scientific">Ostreococcus tauri</name>
    <name type="common">Marine green alga</name>
    <dbReference type="NCBI Taxonomy" id="70448"/>
    <lineage>
        <taxon>Eukaryota</taxon>
        <taxon>Viridiplantae</taxon>
        <taxon>Chlorophyta</taxon>
        <taxon>Mamiellophyceae</taxon>
        <taxon>Mamiellales</taxon>
        <taxon>Bathycoccaceae</taxon>
        <taxon>Ostreococcus</taxon>
    </lineage>
</organism>
<dbReference type="InterPro" id="IPR000740">
    <property type="entry name" value="GrpE"/>
</dbReference>
<evidence type="ECO:0000256" key="5">
    <source>
        <dbReference type="ARBA" id="ARBA00023016"/>
    </source>
</evidence>
<dbReference type="InterPro" id="IPR009012">
    <property type="entry name" value="GrpE_head"/>
</dbReference>
<dbReference type="GO" id="GO:0042803">
    <property type="term" value="F:protein homodimerization activity"/>
    <property type="evidence" value="ECO:0007669"/>
    <property type="project" value="InterPro"/>
</dbReference>
<comment type="subcellular location">
    <subcellularLocation>
        <location evidence="1">Cytoplasm</location>
    </subcellularLocation>
    <subcellularLocation>
        <location evidence="7">Mitochondrion matrix</location>
    </subcellularLocation>
</comment>
<comment type="subunit">
    <text evidence="3">Homodimer.</text>
</comment>
<keyword evidence="5" id="KW-0346">Stress response</keyword>
<dbReference type="Gene3D" id="2.30.22.10">
    <property type="entry name" value="Head domain of nucleotide exchange factor GrpE"/>
    <property type="match status" value="1"/>
</dbReference>
<dbReference type="GO" id="GO:0051082">
    <property type="term" value="F:unfolded protein binding"/>
    <property type="evidence" value="ECO:0007669"/>
    <property type="project" value="TreeGrafter"/>
</dbReference>
<dbReference type="SUPFAM" id="SSF51064">
    <property type="entry name" value="Head domain of nucleotide exchange factor GrpE"/>
    <property type="match status" value="1"/>
</dbReference>
<dbReference type="GO" id="GO:0005759">
    <property type="term" value="C:mitochondrial matrix"/>
    <property type="evidence" value="ECO:0007669"/>
    <property type="project" value="UniProtKB-SubCell"/>
</dbReference>
<dbReference type="HAMAP" id="MF_01151">
    <property type="entry name" value="GrpE"/>
    <property type="match status" value="1"/>
</dbReference>
<dbReference type="PANTHER" id="PTHR21237:SF40">
    <property type="entry name" value="CELL CYCLE AND APOPTOSIS REGULATOR PROTEIN 2"/>
    <property type="match status" value="1"/>
</dbReference>
<dbReference type="GO" id="GO:0000774">
    <property type="term" value="F:adenyl-nucleotide exchange factor activity"/>
    <property type="evidence" value="ECO:0007669"/>
    <property type="project" value="InterPro"/>
</dbReference>
<accession>A0A1Y5IBL7</accession>
<evidence type="ECO:0000256" key="6">
    <source>
        <dbReference type="ARBA" id="ARBA00023186"/>
    </source>
</evidence>
<evidence type="ECO:0000256" key="9">
    <source>
        <dbReference type="SAM" id="MobiDB-lite"/>
    </source>
</evidence>
<dbReference type="GO" id="GO:0051087">
    <property type="term" value="F:protein-folding chaperone binding"/>
    <property type="evidence" value="ECO:0007669"/>
    <property type="project" value="InterPro"/>
</dbReference>
<dbReference type="AlphaFoldDB" id="A0A1Y5IBL7"/>
<keyword evidence="7" id="KW-0496">Mitochondrion</keyword>
<comment type="function">
    <text evidence="7">Essential component of the PAM complex, a complex required for the translocation of transit peptide-containing proteins from the inner membrane into the mitochondrial matrix in an ATP-dependent manner.</text>
</comment>